<dbReference type="EMBL" id="JAEAOA010001928">
    <property type="protein sequence ID" value="KAK3577709.1"/>
    <property type="molecule type" value="Genomic_DNA"/>
</dbReference>
<dbReference type="Proteomes" id="UP001195483">
    <property type="component" value="Unassembled WGS sequence"/>
</dbReference>
<keyword evidence="9" id="KW-0472">Membrane</keyword>
<keyword evidence="6" id="KW-0735">Signal-anchor</keyword>
<accession>A0AAE0VH46</accession>
<dbReference type="InterPro" id="IPR002659">
    <property type="entry name" value="Glyco_trans_31"/>
</dbReference>
<sequence length="122" mass="13835">MGKVYCDSVKYIVKTGDSNINNTIIYVYVYHSGGQVLRADKYAVKKDKFSISPYPPYVRGTSYILPYDVTPDMLDIAERLPYRPVDDAFMTGVMRVISDTKVKQSVDLIDLADRSTRPCSLH</sequence>
<dbReference type="GO" id="GO:0000139">
    <property type="term" value="C:Golgi membrane"/>
    <property type="evidence" value="ECO:0007669"/>
    <property type="project" value="UniProtKB-SubCell"/>
</dbReference>
<keyword evidence="7" id="KW-1133">Transmembrane helix</keyword>
<keyword evidence="8" id="KW-0333">Golgi apparatus</keyword>
<evidence type="ECO:0008006" key="12">
    <source>
        <dbReference type="Google" id="ProtNLM"/>
    </source>
</evidence>
<evidence type="ECO:0000313" key="11">
    <source>
        <dbReference type="Proteomes" id="UP001195483"/>
    </source>
</evidence>
<organism evidence="10 11">
    <name type="scientific">Potamilus streckersoni</name>
    <dbReference type="NCBI Taxonomy" id="2493646"/>
    <lineage>
        <taxon>Eukaryota</taxon>
        <taxon>Metazoa</taxon>
        <taxon>Spiralia</taxon>
        <taxon>Lophotrochozoa</taxon>
        <taxon>Mollusca</taxon>
        <taxon>Bivalvia</taxon>
        <taxon>Autobranchia</taxon>
        <taxon>Heteroconchia</taxon>
        <taxon>Palaeoheterodonta</taxon>
        <taxon>Unionida</taxon>
        <taxon>Unionoidea</taxon>
        <taxon>Unionidae</taxon>
        <taxon>Ambleminae</taxon>
        <taxon>Lampsilini</taxon>
        <taxon>Potamilus</taxon>
    </lineage>
</organism>
<evidence type="ECO:0000256" key="6">
    <source>
        <dbReference type="ARBA" id="ARBA00022968"/>
    </source>
</evidence>
<dbReference type="Pfam" id="PF01762">
    <property type="entry name" value="Galactosyl_T"/>
    <property type="match status" value="1"/>
</dbReference>
<keyword evidence="3" id="KW-0328">Glycosyltransferase</keyword>
<evidence type="ECO:0000256" key="5">
    <source>
        <dbReference type="ARBA" id="ARBA00022692"/>
    </source>
</evidence>
<comment type="caution">
    <text evidence="10">The sequence shown here is derived from an EMBL/GenBank/DDBJ whole genome shotgun (WGS) entry which is preliminary data.</text>
</comment>
<evidence type="ECO:0000256" key="2">
    <source>
        <dbReference type="ARBA" id="ARBA00008661"/>
    </source>
</evidence>
<evidence type="ECO:0000256" key="1">
    <source>
        <dbReference type="ARBA" id="ARBA00004323"/>
    </source>
</evidence>
<dbReference type="GO" id="GO:0016758">
    <property type="term" value="F:hexosyltransferase activity"/>
    <property type="evidence" value="ECO:0007669"/>
    <property type="project" value="InterPro"/>
</dbReference>
<keyword evidence="5" id="KW-0812">Transmembrane</keyword>
<evidence type="ECO:0000313" key="10">
    <source>
        <dbReference type="EMBL" id="KAK3577709.1"/>
    </source>
</evidence>
<evidence type="ECO:0000256" key="8">
    <source>
        <dbReference type="ARBA" id="ARBA00023034"/>
    </source>
</evidence>
<evidence type="ECO:0000256" key="7">
    <source>
        <dbReference type="ARBA" id="ARBA00022989"/>
    </source>
</evidence>
<evidence type="ECO:0000256" key="9">
    <source>
        <dbReference type="ARBA" id="ARBA00023136"/>
    </source>
</evidence>
<reference evidence="10" key="2">
    <citation type="journal article" date="2021" name="Genome Biol. Evol.">
        <title>Developing a high-quality reference genome for a parasitic bivalve with doubly uniparental inheritance (Bivalvia: Unionida).</title>
        <authorList>
            <person name="Smith C.H."/>
        </authorList>
    </citation>
    <scope>NUCLEOTIDE SEQUENCE</scope>
    <source>
        <strain evidence="10">CHS0354</strain>
        <tissue evidence="10">Mantle</tissue>
    </source>
</reference>
<proteinExistence type="inferred from homology"/>
<dbReference type="AlphaFoldDB" id="A0AAE0VH46"/>
<reference evidence="10" key="1">
    <citation type="journal article" date="2021" name="Genome Biol. Evol.">
        <title>A High-Quality Reference Genome for a Parasitic Bivalve with Doubly Uniparental Inheritance (Bivalvia: Unionida).</title>
        <authorList>
            <person name="Smith C.H."/>
        </authorList>
    </citation>
    <scope>NUCLEOTIDE SEQUENCE</scope>
    <source>
        <strain evidence="10">CHS0354</strain>
    </source>
</reference>
<comment type="subcellular location">
    <subcellularLocation>
        <location evidence="1">Golgi apparatus membrane</location>
        <topology evidence="1">Single-pass type II membrane protein</topology>
    </subcellularLocation>
</comment>
<evidence type="ECO:0000256" key="4">
    <source>
        <dbReference type="ARBA" id="ARBA00022679"/>
    </source>
</evidence>
<name>A0AAE0VH46_9BIVA</name>
<keyword evidence="4" id="KW-0808">Transferase</keyword>
<protein>
    <recommendedName>
        <fullName evidence="12">Hexosyltransferase</fullName>
    </recommendedName>
</protein>
<evidence type="ECO:0000256" key="3">
    <source>
        <dbReference type="ARBA" id="ARBA00022676"/>
    </source>
</evidence>
<reference evidence="10" key="3">
    <citation type="submission" date="2023-05" db="EMBL/GenBank/DDBJ databases">
        <authorList>
            <person name="Smith C.H."/>
        </authorList>
    </citation>
    <scope>NUCLEOTIDE SEQUENCE</scope>
    <source>
        <strain evidence="10">CHS0354</strain>
        <tissue evidence="10">Mantle</tissue>
    </source>
</reference>
<gene>
    <name evidence="10" type="ORF">CHS0354_032702</name>
</gene>
<keyword evidence="11" id="KW-1185">Reference proteome</keyword>
<comment type="similarity">
    <text evidence="2">Belongs to the glycosyltransferase 31 family.</text>
</comment>